<protein>
    <submittedName>
        <fullName evidence="3">1,4-alpha-glucan-branching enzyme 2-2, chloroplastic/amyloplastic</fullName>
    </submittedName>
</protein>
<dbReference type="Gene3D" id="2.60.40.10">
    <property type="entry name" value="Immunoglobulins"/>
    <property type="match status" value="1"/>
</dbReference>
<evidence type="ECO:0000259" key="2">
    <source>
        <dbReference type="Pfam" id="PF02922"/>
    </source>
</evidence>
<organism evidence="3 4">
    <name type="scientific">Symbiodinium microadriaticum</name>
    <name type="common">Dinoflagellate</name>
    <name type="synonym">Zooxanthella microadriatica</name>
    <dbReference type="NCBI Taxonomy" id="2951"/>
    <lineage>
        <taxon>Eukaryota</taxon>
        <taxon>Sar</taxon>
        <taxon>Alveolata</taxon>
        <taxon>Dinophyceae</taxon>
        <taxon>Suessiales</taxon>
        <taxon>Symbiodiniaceae</taxon>
        <taxon>Symbiodinium</taxon>
    </lineage>
</organism>
<dbReference type="GO" id="GO:0003844">
    <property type="term" value="F:1,4-alpha-glucan branching enzyme activity"/>
    <property type="evidence" value="ECO:0007669"/>
    <property type="project" value="TreeGrafter"/>
</dbReference>
<dbReference type="InterPro" id="IPR014756">
    <property type="entry name" value="Ig_E-set"/>
</dbReference>
<evidence type="ECO:0000259" key="1">
    <source>
        <dbReference type="Pfam" id="PF00128"/>
    </source>
</evidence>
<dbReference type="InterPro" id="IPR013783">
    <property type="entry name" value="Ig-like_fold"/>
</dbReference>
<dbReference type="InterPro" id="IPR017853">
    <property type="entry name" value="GH"/>
</dbReference>
<accession>A0A1Q9EHR7</accession>
<dbReference type="GO" id="GO:0005975">
    <property type="term" value="P:carbohydrate metabolic process"/>
    <property type="evidence" value="ECO:0007669"/>
    <property type="project" value="InterPro"/>
</dbReference>
<feature type="domain" description="Glycosyl hydrolase family 13 catalytic" evidence="1">
    <location>
        <begin position="241"/>
        <end position="312"/>
    </location>
</feature>
<proteinExistence type="predicted"/>
<dbReference type="EMBL" id="LSRX01000149">
    <property type="protein sequence ID" value="OLQ06965.1"/>
    <property type="molecule type" value="Genomic_DNA"/>
</dbReference>
<dbReference type="GO" id="GO:0004553">
    <property type="term" value="F:hydrolase activity, hydrolyzing O-glycosyl compounds"/>
    <property type="evidence" value="ECO:0007669"/>
    <property type="project" value="InterPro"/>
</dbReference>
<dbReference type="SUPFAM" id="SSF81296">
    <property type="entry name" value="E set domains"/>
    <property type="match status" value="1"/>
</dbReference>
<keyword evidence="4" id="KW-1185">Reference proteome</keyword>
<dbReference type="Pfam" id="PF00128">
    <property type="entry name" value="Alpha-amylase"/>
    <property type="match status" value="1"/>
</dbReference>
<sequence>MDFQQALVPDGLLPEPRSAVASLELLWLGEGSSAETSCCAGVRMSLRIFEIDRTLEACQGQIWDRVNGYRYWLGELDKNEGGLENFAEGYKIFGFTREKGGYTYREWLPMAKQAFLIGAFNDWQNSTPLKSEGFGRWAVHLPDKADGSPGIPHATQVKVRVEAGDGSWHDRVPAWIKLAWQDHKTMLFNGVFWEPPDEERYVFVNPRPSRPENLKIYEAHVGMGSVEPKVATYVEFAETVLPRIKRMGYNAVQLMAIAEHAHYGCFGYHVTSFFAPASRQGTPEELKYLIDTAHGLGIQVLMDLVHAHASSNTLDGIAQMDGTDHCYTHGGPKGHHSEWDSKIFNYLKYEVLRFLLSNVKWWLEEYQFDGFRFDGITSMLYQSHGIGKGYTGGYHEYFGPDADIDSPLAEYVTTACEFSSFET</sequence>
<reference evidence="3 4" key="1">
    <citation type="submission" date="2016-02" db="EMBL/GenBank/DDBJ databases">
        <title>Genome analysis of coral dinoflagellate symbionts highlights evolutionary adaptations to a symbiotic lifestyle.</title>
        <authorList>
            <person name="Aranda M."/>
            <person name="Li Y."/>
            <person name="Liew Y.J."/>
            <person name="Baumgarten S."/>
            <person name="Simakov O."/>
            <person name="Wilson M."/>
            <person name="Piel J."/>
            <person name="Ashoor H."/>
            <person name="Bougouffa S."/>
            <person name="Bajic V.B."/>
            <person name="Ryu T."/>
            <person name="Ravasi T."/>
            <person name="Bayer T."/>
            <person name="Micklem G."/>
            <person name="Kim H."/>
            <person name="Bhak J."/>
            <person name="Lajeunesse T.C."/>
            <person name="Voolstra C.R."/>
        </authorList>
    </citation>
    <scope>NUCLEOTIDE SEQUENCE [LARGE SCALE GENOMIC DNA]</scope>
    <source>
        <strain evidence="3 4">CCMP2467</strain>
    </source>
</reference>
<dbReference type="PANTHER" id="PTHR43651">
    <property type="entry name" value="1,4-ALPHA-GLUCAN-BRANCHING ENZYME"/>
    <property type="match status" value="1"/>
</dbReference>
<evidence type="ECO:0000313" key="4">
    <source>
        <dbReference type="Proteomes" id="UP000186817"/>
    </source>
</evidence>
<dbReference type="InterPro" id="IPR004193">
    <property type="entry name" value="Glyco_hydro_13_N"/>
</dbReference>
<dbReference type="Pfam" id="PF02922">
    <property type="entry name" value="CBM_48"/>
    <property type="match status" value="1"/>
</dbReference>
<evidence type="ECO:0000313" key="3">
    <source>
        <dbReference type="EMBL" id="OLQ06965.1"/>
    </source>
</evidence>
<dbReference type="GO" id="GO:0005737">
    <property type="term" value="C:cytoplasm"/>
    <property type="evidence" value="ECO:0007669"/>
    <property type="project" value="TreeGrafter"/>
</dbReference>
<feature type="domain" description="Glycoside hydrolase family 13 N-terminal" evidence="2">
    <location>
        <begin position="93"/>
        <end position="175"/>
    </location>
</feature>
<dbReference type="SUPFAM" id="SSF51445">
    <property type="entry name" value="(Trans)glycosidases"/>
    <property type="match status" value="1"/>
</dbReference>
<dbReference type="Proteomes" id="UP000186817">
    <property type="component" value="Unassembled WGS sequence"/>
</dbReference>
<dbReference type="FunFam" id="2.60.40.10:FF:000250">
    <property type="entry name" value="1,4-alpha-glucan-branching enzyme, chloroplastic/amyloplastic"/>
    <property type="match status" value="1"/>
</dbReference>
<gene>
    <name evidence="3" type="primary">SBE2.2</name>
    <name evidence="3" type="ORF">AK812_SmicGene9700</name>
</gene>
<dbReference type="PANTHER" id="PTHR43651:SF3">
    <property type="entry name" value="1,4-ALPHA-GLUCAN-BRANCHING ENZYME"/>
    <property type="match status" value="1"/>
</dbReference>
<dbReference type="InterPro" id="IPR006047">
    <property type="entry name" value="GH13_cat_dom"/>
</dbReference>
<dbReference type="Gene3D" id="3.20.20.80">
    <property type="entry name" value="Glycosidases"/>
    <property type="match status" value="1"/>
</dbReference>
<comment type="caution">
    <text evidence="3">The sequence shown here is derived from an EMBL/GenBank/DDBJ whole genome shotgun (WGS) entry which is preliminary data.</text>
</comment>
<dbReference type="AlphaFoldDB" id="A0A1Q9EHR7"/>
<dbReference type="OMA" id="GYTYREW"/>
<name>A0A1Q9EHR7_SYMMI</name>
<dbReference type="OrthoDB" id="414089at2759"/>
<dbReference type="CDD" id="cd02854">
    <property type="entry name" value="E_set_GBE_euk_N"/>
    <property type="match status" value="1"/>
</dbReference>